<dbReference type="Proteomes" id="UP001066276">
    <property type="component" value="Chromosome 1_2"/>
</dbReference>
<feature type="compositionally biased region" description="Low complexity" evidence="1">
    <location>
        <begin position="127"/>
        <end position="141"/>
    </location>
</feature>
<evidence type="ECO:0000256" key="1">
    <source>
        <dbReference type="SAM" id="MobiDB-lite"/>
    </source>
</evidence>
<accession>A0AAV7W8U9</accession>
<dbReference type="EMBL" id="JANPWB010000002">
    <property type="protein sequence ID" value="KAJ1208524.1"/>
    <property type="molecule type" value="Genomic_DNA"/>
</dbReference>
<evidence type="ECO:0000313" key="3">
    <source>
        <dbReference type="Proteomes" id="UP001066276"/>
    </source>
</evidence>
<feature type="region of interest" description="Disordered" evidence="1">
    <location>
        <begin position="127"/>
        <end position="293"/>
    </location>
</feature>
<evidence type="ECO:0000313" key="2">
    <source>
        <dbReference type="EMBL" id="KAJ1208524.1"/>
    </source>
</evidence>
<reference evidence="2" key="1">
    <citation type="journal article" date="2022" name="bioRxiv">
        <title>Sequencing and chromosome-scale assembly of the giantPleurodeles waltlgenome.</title>
        <authorList>
            <person name="Brown T."/>
            <person name="Elewa A."/>
            <person name="Iarovenko S."/>
            <person name="Subramanian E."/>
            <person name="Araus A.J."/>
            <person name="Petzold A."/>
            <person name="Susuki M."/>
            <person name="Suzuki K.-i.T."/>
            <person name="Hayashi T."/>
            <person name="Toyoda A."/>
            <person name="Oliveira C."/>
            <person name="Osipova E."/>
            <person name="Leigh N.D."/>
            <person name="Simon A."/>
            <person name="Yun M.H."/>
        </authorList>
    </citation>
    <scope>NUCLEOTIDE SEQUENCE</scope>
    <source>
        <strain evidence="2">20211129_DDA</strain>
        <tissue evidence="2">Liver</tissue>
    </source>
</reference>
<comment type="caution">
    <text evidence="2">The sequence shown here is derived from an EMBL/GenBank/DDBJ whole genome shotgun (WGS) entry which is preliminary data.</text>
</comment>
<dbReference type="AlphaFoldDB" id="A0AAV7W8U9"/>
<protein>
    <submittedName>
        <fullName evidence="2">Uncharacterized protein</fullName>
    </submittedName>
</protein>
<organism evidence="2 3">
    <name type="scientific">Pleurodeles waltl</name>
    <name type="common">Iberian ribbed newt</name>
    <dbReference type="NCBI Taxonomy" id="8319"/>
    <lineage>
        <taxon>Eukaryota</taxon>
        <taxon>Metazoa</taxon>
        <taxon>Chordata</taxon>
        <taxon>Craniata</taxon>
        <taxon>Vertebrata</taxon>
        <taxon>Euteleostomi</taxon>
        <taxon>Amphibia</taxon>
        <taxon>Batrachia</taxon>
        <taxon>Caudata</taxon>
        <taxon>Salamandroidea</taxon>
        <taxon>Salamandridae</taxon>
        <taxon>Pleurodelinae</taxon>
        <taxon>Pleurodeles</taxon>
    </lineage>
</organism>
<name>A0AAV7W8U9_PLEWA</name>
<gene>
    <name evidence="2" type="ORF">NDU88_003908</name>
</gene>
<proteinExistence type="predicted"/>
<sequence length="293" mass="30989">MTAISRAGEYGGPTPVLFEHRFQHFIVTLHSILSLMRAIFLPAILAANRAVSITPSAPRGLSSARARAAPLRHPPHMVYLSRHSLISAHRGLPGFAVRYSFRFFSVCQGPGLHLQSSGPAACPLIASPPRRRLAPSPSWPRTGPTLSERGDSSGVPRCPRADRPRAASARSPARGHNLLRGSPPVFLGGRPPPEAPLRRTPTGRVFTWAPGPPLASPRSRGDSSRVPRCFWAVRPHAASGRGPTQGRGFGRAPRPPALDLADRPIPPPAPSGVATGALSRPATSVSSAPPLGP</sequence>
<keyword evidence="3" id="KW-1185">Reference proteome</keyword>